<dbReference type="EMBL" id="MU793316">
    <property type="protein sequence ID" value="KAJ3786361.1"/>
    <property type="molecule type" value="Genomic_DNA"/>
</dbReference>
<evidence type="ECO:0008006" key="3">
    <source>
        <dbReference type="Google" id="ProtNLM"/>
    </source>
</evidence>
<protein>
    <recommendedName>
        <fullName evidence="3">LCCL domain-containing protein</fullName>
    </recommendedName>
</protein>
<reference evidence="1" key="1">
    <citation type="submission" date="2022-08" db="EMBL/GenBank/DDBJ databases">
        <authorList>
            <consortium name="DOE Joint Genome Institute"/>
            <person name="Min B."/>
            <person name="Riley R."/>
            <person name="Sierra-Patev S."/>
            <person name="Naranjo-Ortiz M."/>
            <person name="Looney B."/>
            <person name="Konkel Z."/>
            <person name="Slot J.C."/>
            <person name="Sakamoto Y."/>
            <person name="Steenwyk J.L."/>
            <person name="Rokas A."/>
            <person name="Carro J."/>
            <person name="Camarero S."/>
            <person name="Ferreira P."/>
            <person name="Molpeceres G."/>
            <person name="Ruiz-Duenas F.J."/>
            <person name="Serrano A."/>
            <person name="Henrissat B."/>
            <person name="Drula E."/>
            <person name="Hughes K.W."/>
            <person name="Mata J.L."/>
            <person name="Ishikawa N.K."/>
            <person name="Vargas-Isla R."/>
            <person name="Ushijima S."/>
            <person name="Smith C.A."/>
            <person name="Ahrendt S."/>
            <person name="Andreopoulos W."/>
            <person name="He G."/>
            <person name="Labutti K."/>
            <person name="Lipzen A."/>
            <person name="Ng V."/>
            <person name="Sandor L."/>
            <person name="Barry K."/>
            <person name="Martinez A.T."/>
            <person name="Xiao Y."/>
            <person name="Gibbons J.G."/>
            <person name="Terashima K."/>
            <person name="Hibbett D.S."/>
            <person name="Grigoriev I.V."/>
        </authorList>
    </citation>
    <scope>NUCLEOTIDE SEQUENCE</scope>
    <source>
        <strain evidence="1">TFB10291</strain>
    </source>
</reference>
<dbReference type="AlphaFoldDB" id="A0AA38ND83"/>
<gene>
    <name evidence="1" type="ORF">GGU10DRAFT_267269</name>
</gene>
<dbReference type="Proteomes" id="UP001163798">
    <property type="component" value="Unassembled WGS sequence"/>
</dbReference>
<sequence>MAVPANITALNLNGKFQMNKSLSDSPDDMLSAQGVGWIKRKAMGAATITVTLTHSKDASGMENLSLVQVVSGGDPAEPEEKVFDWVERKKEIKLFGPCVTKSKRVSLDEVQEPFLKEGWSADTLEHGCILVHLANEGKNGWKTEQTWGIGEVNGERRHVRRICLTGSKGEKLHNRIVYDYREYSFIEP</sequence>
<organism evidence="1 2">
    <name type="scientific">Lentinula aff. detonsa</name>
    <dbReference type="NCBI Taxonomy" id="2804958"/>
    <lineage>
        <taxon>Eukaryota</taxon>
        <taxon>Fungi</taxon>
        <taxon>Dikarya</taxon>
        <taxon>Basidiomycota</taxon>
        <taxon>Agaricomycotina</taxon>
        <taxon>Agaricomycetes</taxon>
        <taxon>Agaricomycetidae</taxon>
        <taxon>Agaricales</taxon>
        <taxon>Marasmiineae</taxon>
        <taxon>Omphalotaceae</taxon>
        <taxon>Lentinula</taxon>
    </lineage>
</organism>
<dbReference type="InterPro" id="IPR012674">
    <property type="entry name" value="Calycin"/>
</dbReference>
<dbReference type="InterPro" id="IPR053037">
    <property type="entry name" value="Pericyclase_pydY-like"/>
</dbReference>
<keyword evidence="2" id="KW-1185">Reference proteome</keyword>
<comment type="caution">
    <text evidence="1">The sequence shown here is derived from an EMBL/GenBank/DDBJ whole genome shotgun (WGS) entry which is preliminary data.</text>
</comment>
<name>A0AA38ND83_9AGAR</name>
<accession>A0AA38ND83</accession>
<proteinExistence type="predicted"/>
<dbReference type="PANTHER" id="PTHR38115">
    <property type="entry name" value="LIPOCALIN-LIKE DOMAIN-CONTAINING PROTEIN"/>
    <property type="match status" value="1"/>
</dbReference>
<dbReference type="SUPFAM" id="SSF50814">
    <property type="entry name" value="Lipocalins"/>
    <property type="match status" value="1"/>
</dbReference>
<evidence type="ECO:0000313" key="2">
    <source>
        <dbReference type="Proteomes" id="UP001163798"/>
    </source>
</evidence>
<evidence type="ECO:0000313" key="1">
    <source>
        <dbReference type="EMBL" id="KAJ3786361.1"/>
    </source>
</evidence>
<dbReference type="Gene3D" id="2.40.128.20">
    <property type="match status" value="1"/>
</dbReference>
<dbReference type="PANTHER" id="PTHR38115:SF1">
    <property type="entry name" value="LIPOCALIN-LIKE DOMAIN-CONTAINING PROTEIN"/>
    <property type="match status" value="1"/>
</dbReference>